<protein>
    <submittedName>
        <fullName evidence="1">Uncharacterized protein</fullName>
    </submittedName>
</protein>
<keyword evidence="2" id="KW-1185">Reference proteome</keyword>
<gene>
    <name evidence="1" type="ORF">RHMOL_Rhmol06G0056500</name>
</gene>
<name>A0ACC0NA10_RHOML</name>
<evidence type="ECO:0000313" key="1">
    <source>
        <dbReference type="EMBL" id="KAI8549841.1"/>
    </source>
</evidence>
<dbReference type="Proteomes" id="UP001062846">
    <property type="component" value="Chromosome 6"/>
</dbReference>
<sequence length="65" mass="7149">MSPKTSFETNKKVLIPEERGEAELSALASALASVTEFYSPNSGYAILCSSSCWKCRIEILSCLTW</sequence>
<accession>A0ACC0NA10</accession>
<reference evidence="1" key="1">
    <citation type="submission" date="2022-02" db="EMBL/GenBank/DDBJ databases">
        <title>Plant Genome Project.</title>
        <authorList>
            <person name="Zhang R.-G."/>
        </authorList>
    </citation>
    <scope>NUCLEOTIDE SEQUENCE</scope>
    <source>
        <strain evidence="1">AT1</strain>
    </source>
</reference>
<evidence type="ECO:0000313" key="2">
    <source>
        <dbReference type="Proteomes" id="UP001062846"/>
    </source>
</evidence>
<comment type="caution">
    <text evidence="1">The sequence shown here is derived from an EMBL/GenBank/DDBJ whole genome shotgun (WGS) entry which is preliminary data.</text>
</comment>
<proteinExistence type="predicted"/>
<organism evidence="1 2">
    <name type="scientific">Rhododendron molle</name>
    <name type="common">Chinese azalea</name>
    <name type="synonym">Azalea mollis</name>
    <dbReference type="NCBI Taxonomy" id="49168"/>
    <lineage>
        <taxon>Eukaryota</taxon>
        <taxon>Viridiplantae</taxon>
        <taxon>Streptophyta</taxon>
        <taxon>Embryophyta</taxon>
        <taxon>Tracheophyta</taxon>
        <taxon>Spermatophyta</taxon>
        <taxon>Magnoliopsida</taxon>
        <taxon>eudicotyledons</taxon>
        <taxon>Gunneridae</taxon>
        <taxon>Pentapetalae</taxon>
        <taxon>asterids</taxon>
        <taxon>Ericales</taxon>
        <taxon>Ericaceae</taxon>
        <taxon>Ericoideae</taxon>
        <taxon>Rhodoreae</taxon>
        <taxon>Rhododendron</taxon>
    </lineage>
</organism>
<dbReference type="EMBL" id="CM046393">
    <property type="protein sequence ID" value="KAI8549841.1"/>
    <property type="molecule type" value="Genomic_DNA"/>
</dbReference>